<dbReference type="InterPro" id="IPR016102">
    <property type="entry name" value="Succinyl-CoA_synth-like"/>
</dbReference>
<dbReference type="InterPro" id="IPR032875">
    <property type="entry name" value="Succ_CoA_lig_flav_dom"/>
</dbReference>
<evidence type="ECO:0000256" key="1">
    <source>
        <dbReference type="ARBA" id="ARBA00022598"/>
    </source>
</evidence>
<evidence type="ECO:0000256" key="4">
    <source>
        <dbReference type="ARBA" id="ARBA00060888"/>
    </source>
</evidence>
<dbReference type="GO" id="GO:0043758">
    <property type="term" value="F:acetate-CoA ligase (ADP-forming) activity"/>
    <property type="evidence" value="ECO:0007669"/>
    <property type="project" value="InterPro"/>
</dbReference>
<dbReference type="EMBL" id="JACNLL010000060">
    <property type="protein sequence ID" value="MBC8199698.1"/>
    <property type="molecule type" value="Genomic_DNA"/>
</dbReference>
<gene>
    <name evidence="6" type="ORF">H8E80_06605</name>
</gene>
<dbReference type="Pfam" id="PF19045">
    <property type="entry name" value="Ligase_CoA_2"/>
    <property type="match status" value="1"/>
</dbReference>
<dbReference type="Gene3D" id="3.40.50.261">
    <property type="entry name" value="Succinyl-CoA synthetase domains"/>
    <property type="match status" value="2"/>
</dbReference>
<dbReference type="SUPFAM" id="SSF52210">
    <property type="entry name" value="Succinyl-CoA synthetase domains"/>
    <property type="match status" value="2"/>
</dbReference>
<dbReference type="Pfam" id="PF13380">
    <property type="entry name" value="CoA_binding_2"/>
    <property type="match status" value="1"/>
</dbReference>
<dbReference type="SUPFAM" id="SSF51735">
    <property type="entry name" value="NAD(P)-binding Rossmann-fold domains"/>
    <property type="match status" value="1"/>
</dbReference>
<dbReference type="Pfam" id="PF13607">
    <property type="entry name" value="Succ_CoA_lig"/>
    <property type="match status" value="1"/>
</dbReference>
<dbReference type="SUPFAM" id="SSF56059">
    <property type="entry name" value="Glutathione synthetase ATP-binding domain-like"/>
    <property type="match status" value="1"/>
</dbReference>
<dbReference type="Gene3D" id="3.30.1490.20">
    <property type="entry name" value="ATP-grasp fold, A domain"/>
    <property type="match status" value="1"/>
</dbReference>
<evidence type="ECO:0000313" key="7">
    <source>
        <dbReference type="Proteomes" id="UP000603545"/>
    </source>
</evidence>
<feature type="domain" description="CoA-binding" evidence="5">
    <location>
        <begin position="7"/>
        <end position="102"/>
    </location>
</feature>
<dbReference type="Pfam" id="PF13549">
    <property type="entry name" value="ATP-grasp_5"/>
    <property type="match status" value="1"/>
</dbReference>
<dbReference type="GO" id="GO:0005524">
    <property type="term" value="F:ATP binding"/>
    <property type="evidence" value="ECO:0007669"/>
    <property type="project" value="UniProtKB-KW"/>
</dbReference>
<evidence type="ECO:0000256" key="2">
    <source>
        <dbReference type="ARBA" id="ARBA00022741"/>
    </source>
</evidence>
<sequence length="716" mass="77792">MQSLDAIFSPKSVAVIGASTRPGKVGHDIFANILSGNYQGTLYPVNPNAKSVLNIMAYPSILEVPGDVDLAIIILQPRLALKAVEESVKKGVKGIVIVSAGFREVGAEGLEIENRIAAACKKAGVRLVGPNCLGVINPLPSVSLNASFAARMPASGNISFISQSGALCTAVLDFAADRDFGFSKFISIGNKADVDELDLLRYLHEDMDTRVILMYLEELRRGPEFIEIVKEITSGNRPTPILAIKSGRTSAGARAAASHTGALSGSEAVYDAIFQQTGMIRVDSIDELFDFATAFAYKSATALGKLTRKIPHGNRVAIVTNAGGPGIIATDITMSSGLRLAKFRQETIDALASHLPFTANLHNPVDIIGDAAQDRYENALSVVINDDGVDGAVVILTPQSMTNVLGTAEAVIRIARRTHKPILCCFMGVVDVSAGVKYLQEYGYPVYKFPENAAKAFGALYRYFKWLNRQHFAQYELKHDKERAADIIKNCLESGKTRLGELDGIELLKCYGFNVLPTQLAESEDEAAEIAETIAFPVAMKIVSPQILHKTDAGGVMLRLESRDEVKKAFNKIVEKAKQYDPNAEIKGLLIQKMAMPGEEVILGMSRKPVFGPLLMFGLGGIFVEVFQDVAFRIAPIGRNESRRMIRSIRGYKLLQGFRGRPVADIEILEKSMVSLSDMSINHPEINEMDINPLLVHEKGKGATVADCRIILKKAE</sequence>
<dbReference type="InterPro" id="IPR003781">
    <property type="entry name" value="CoA-bd"/>
</dbReference>
<dbReference type="InterPro" id="IPR051538">
    <property type="entry name" value="Acyl-CoA_Synth/Transferase"/>
</dbReference>
<dbReference type="PANTHER" id="PTHR43334:SF1">
    <property type="entry name" value="3-HYDROXYPROPIONATE--COA LIGASE [ADP-FORMING]"/>
    <property type="match status" value="1"/>
</dbReference>
<dbReference type="AlphaFoldDB" id="A0A8J6N741"/>
<name>A0A8J6N741_9BACT</name>
<dbReference type="InterPro" id="IPR043938">
    <property type="entry name" value="Ligase_CoA_dom"/>
</dbReference>
<comment type="caution">
    <text evidence="6">The sequence shown here is derived from an EMBL/GenBank/DDBJ whole genome shotgun (WGS) entry which is preliminary data.</text>
</comment>
<dbReference type="Proteomes" id="UP000603545">
    <property type="component" value="Unassembled WGS sequence"/>
</dbReference>
<keyword evidence="2" id="KW-0547">Nucleotide-binding</keyword>
<dbReference type="SMART" id="SM00881">
    <property type="entry name" value="CoA_binding"/>
    <property type="match status" value="1"/>
</dbReference>
<keyword evidence="1 6" id="KW-0436">Ligase</keyword>
<dbReference type="FunFam" id="3.30.1490.20:FF:000020">
    <property type="entry name" value="Protein lysine acetyltransferase"/>
    <property type="match status" value="1"/>
</dbReference>
<dbReference type="InterPro" id="IPR013815">
    <property type="entry name" value="ATP_grasp_subdomain_1"/>
</dbReference>
<dbReference type="PANTHER" id="PTHR43334">
    <property type="entry name" value="ACETATE--COA LIGASE [ADP-FORMING]"/>
    <property type="match status" value="1"/>
</dbReference>
<proteinExistence type="inferred from homology"/>
<reference evidence="6 7" key="1">
    <citation type="submission" date="2020-08" db="EMBL/GenBank/DDBJ databases">
        <title>Bridging the membrane lipid divide: bacteria of the FCB group superphylum have the potential to synthesize archaeal ether lipids.</title>
        <authorList>
            <person name="Villanueva L."/>
            <person name="Von Meijenfeldt F.A.B."/>
            <person name="Westbye A.B."/>
            <person name="Yadav S."/>
            <person name="Hopmans E.C."/>
            <person name="Dutilh B.E."/>
            <person name="Sinninghe Damste J.S."/>
        </authorList>
    </citation>
    <scope>NUCLEOTIDE SEQUENCE [LARGE SCALE GENOMIC DNA]</scope>
    <source>
        <strain evidence="6">NIOZ-UU82</strain>
    </source>
</reference>
<comment type="similarity">
    <text evidence="4">In the N-terminal section; belongs to the acetate CoA ligase alpha subunit family.</text>
</comment>
<dbReference type="Gene3D" id="3.30.470.20">
    <property type="entry name" value="ATP-grasp fold, B domain"/>
    <property type="match status" value="1"/>
</dbReference>
<keyword evidence="3" id="KW-0067">ATP-binding</keyword>
<evidence type="ECO:0000259" key="5">
    <source>
        <dbReference type="SMART" id="SM00881"/>
    </source>
</evidence>
<evidence type="ECO:0000313" key="6">
    <source>
        <dbReference type="EMBL" id="MBC8199698.1"/>
    </source>
</evidence>
<accession>A0A8J6N741</accession>
<dbReference type="InterPro" id="IPR036291">
    <property type="entry name" value="NAD(P)-bd_dom_sf"/>
</dbReference>
<evidence type="ECO:0000256" key="3">
    <source>
        <dbReference type="ARBA" id="ARBA00022840"/>
    </source>
</evidence>
<dbReference type="Gene3D" id="3.40.50.720">
    <property type="entry name" value="NAD(P)-binding Rossmann-like Domain"/>
    <property type="match status" value="1"/>
</dbReference>
<protein>
    <submittedName>
        <fullName evidence="6">Acetate--CoA ligase family protein</fullName>
    </submittedName>
</protein>
<organism evidence="6 7">
    <name type="scientific">Candidatus Desulfaltia bathyphila</name>
    <dbReference type="NCBI Taxonomy" id="2841697"/>
    <lineage>
        <taxon>Bacteria</taxon>
        <taxon>Pseudomonadati</taxon>
        <taxon>Thermodesulfobacteriota</taxon>
        <taxon>Desulfobacteria</taxon>
        <taxon>Desulfobacterales</taxon>
        <taxon>Desulfobacterales incertae sedis</taxon>
        <taxon>Candidatus Desulfaltia</taxon>
    </lineage>
</organism>